<dbReference type="SUPFAM" id="SSF48113">
    <property type="entry name" value="Heme-dependent peroxidases"/>
    <property type="match status" value="1"/>
</dbReference>
<reference evidence="14" key="1">
    <citation type="submission" date="2025-08" db="UniProtKB">
        <authorList>
            <consortium name="RefSeq"/>
        </authorList>
    </citation>
    <scope>IDENTIFICATION</scope>
</reference>
<keyword evidence="13" id="KW-1185">Reference proteome</keyword>
<comment type="cofactor">
    <cofactor evidence="8">
        <name>Ca(2+)</name>
        <dbReference type="ChEBI" id="CHEBI:29108"/>
    </cofactor>
    <text evidence="8">Binds 2 calcium ions per subunit.</text>
</comment>
<dbReference type="InterPro" id="IPR002016">
    <property type="entry name" value="Haem_peroxidase"/>
</dbReference>
<dbReference type="PANTHER" id="PTHR31235">
    <property type="entry name" value="PEROXIDASE 25-RELATED"/>
    <property type="match status" value="1"/>
</dbReference>
<protein>
    <submittedName>
        <fullName evidence="14">Peroxidase 64-like</fullName>
    </submittedName>
</protein>
<keyword evidence="9" id="KW-1015">Disulfide bond</keyword>
<keyword evidence="8" id="KW-0106">Calcium</keyword>
<feature type="non-terminal residue" evidence="14">
    <location>
        <position position="1"/>
    </location>
</feature>
<dbReference type="AlphaFoldDB" id="A0A1U7ZAK3"/>
<dbReference type="KEGG" id="nnu:104591065"/>
<dbReference type="GeneID" id="104591065"/>
<evidence type="ECO:0000256" key="11">
    <source>
        <dbReference type="SAM" id="Phobius"/>
    </source>
</evidence>
<feature type="domain" description="Plant heme peroxidase family profile" evidence="12">
    <location>
        <begin position="23"/>
        <end position="103"/>
    </location>
</feature>
<dbReference type="Proteomes" id="UP000189703">
    <property type="component" value="Unplaced"/>
</dbReference>
<feature type="disulfide bond" evidence="9">
    <location>
        <begin position="33"/>
        <end position="100"/>
    </location>
</feature>
<evidence type="ECO:0000313" key="13">
    <source>
        <dbReference type="Proteomes" id="UP000189703"/>
    </source>
</evidence>
<dbReference type="InterPro" id="IPR010255">
    <property type="entry name" value="Haem_peroxidase_sf"/>
</dbReference>
<feature type="binding site" evidence="8">
    <location>
        <position position="74"/>
    </location>
    <ligand>
        <name>Ca(2+)</name>
        <dbReference type="ChEBI" id="CHEBI:29108"/>
        <label>1</label>
    </ligand>
</feature>
<dbReference type="OrthoDB" id="851659at2759"/>
<sequence length="133" mass="14874">LNPHHSRNFREPTSVAKFCHGDGLKKHFYKKSCPQAEDIIGKVVWKNVAQDATVPAGCCDGLVLLNSTKDHSAERDTKPNLTLDSFEVVDEAKDAVEKACPGVFLVMFNLRFIQICIALMYEFFLQIGILLCC</sequence>
<evidence type="ECO:0000256" key="3">
    <source>
        <dbReference type="ARBA" id="ARBA00022559"/>
    </source>
</evidence>
<accession>A0A1U7ZAK3</accession>
<evidence type="ECO:0000256" key="10">
    <source>
        <dbReference type="RuleBase" id="RU004241"/>
    </source>
</evidence>
<dbReference type="RefSeq" id="XP_010248163.1">
    <property type="nucleotide sequence ID" value="XM_010249861.1"/>
</dbReference>
<feature type="binding site" evidence="8">
    <location>
        <position position="60"/>
    </location>
    <ligand>
        <name>Ca(2+)</name>
        <dbReference type="ChEBI" id="CHEBI:29108"/>
        <label>1</label>
    </ligand>
</feature>
<dbReference type="GO" id="GO:0046872">
    <property type="term" value="F:metal ion binding"/>
    <property type="evidence" value="ECO:0007669"/>
    <property type="project" value="UniProtKB-KW"/>
</dbReference>
<evidence type="ECO:0000313" key="14">
    <source>
        <dbReference type="RefSeq" id="XP_010248163.1"/>
    </source>
</evidence>
<dbReference type="InterPro" id="IPR000823">
    <property type="entry name" value="Peroxidase_pln"/>
</dbReference>
<evidence type="ECO:0000256" key="5">
    <source>
        <dbReference type="ARBA" id="ARBA00022723"/>
    </source>
</evidence>
<evidence type="ECO:0000256" key="4">
    <source>
        <dbReference type="ARBA" id="ARBA00022617"/>
    </source>
</evidence>
<keyword evidence="6" id="KW-0560">Oxidoreductase</keyword>
<name>A0A1U7ZAK3_NELNU</name>
<comment type="cofactor">
    <cofactor evidence="2">
        <name>heme b</name>
        <dbReference type="ChEBI" id="CHEBI:60344"/>
    </cofactor>
</comment>
<dbReference type="PROSITE" id="PS50873">
    <property type="entry name" value="PEROXIDASE_4"/>
    <property type="match status" value="1"/>
</dbReference>
<keyword evidence="11" id="KW-0472">Membrane</keyword>
<dbReference type="GO" id="GO:0006979">
    <property type="term" value="P:response to oxidative stress"/>
    <property type="evidence" value="ECO:0007669"/>
    <property type="project" value="InterPro"/>
</dbReference>
<evidence type="ECO:0000256" key="6">
    <source>
        <dbReference type="ARBA" id="ARBA00023002"/>
    </source>
</evidence>
<feature type="transmembrane region" description="Helical" evidence="11">
    <location>
        <begin position="112"/>
        <end position="132"/>
    </location>
</feature>
<keyword evidence="11" id="KW-1133">Transmembrane helix</keyword>
<comment type="similarity">
    <text evidence="10">Belongs to the peroxidase family.</text>
</comment>
<feature type="non-terminal residue" evidence="14">
    <location>
        <position position="133"/>
    </location>
</feature>
<evidence type="ECO:0000256" key="7">
    <source>
        <dbReference type="ARBA" id="ARBA00023004"/>
    </source>
</evidence>
<feature type="disulfide bond" evidence="9">
    <location>
        <begin position="58"/>
        <end position="59"/>
    </location>
</feature>
<dbReference type="Pfam" id="PF00141">
    <property type="entry name" value="peroxidase"/>
    <property type="match status" value="1"/>
</dbReference>
<keyword evidence="5 8" id="KW-0479">Metal-binding</keyword>
<evidence type="ECO:0000256" key="8">
    <source>
        <dbReference type="PIRSR" id="PIRSR600823-3"/>
    </source>
</evidence>
<dbReference type="Gene3D" id="1.10.520.10">
    <property type="match status" value="1"/>
</dbReference>
<gene>
    <name evidence="14" type="primary">LOC104591065</name>
</gene>
<organism evidence="13 14">
    <name type="scientific">Nelumbo nucifera</name>
    <name type="common">Sacred lotus</name>
    <dbReference type="NCBI Taxonomy" id="4432"/>
    <lineage>
        <taxon>Eukaryota</taxon>
        <taxon>Viridiplantae</taxon>
        <taxon>Streptophyta</taxon>
        <taxon>Embryophyta</taxon>
        <taxon>Tracheophyta</taxon>
        <taxon>Spermatophyta</taxon>
        <taxon>Magnoliopsida</taxon>
        <taxon>Proteales</taxon>
        <taxon>Nelumbonaceae</taxon>
        <taxon>Nelumbo</taxon>
    </lineage>
</organism>
<dbReference type="InParanoid" id="A0A1U7ZAK3"/>
<keyword evidence="11" id="KW-0812">Transmembrane</keyword>
<evidence type="ECO:0000256" key="2">
    <source>
        <dbReference type="ARBA" id="ARBA00001970"/>
    </source>
</evidence>
<proteinExistence type="inferred from homology"/>
<evidence type="ECO:0000256" key="9">
    <source>
        <dbReference type="PIRSR" id="PIRSR600823-5"/>
    </source>
</evidence>
<comment type="catalytic activity">
    <reaction evidence="1">
        <text>2 a phenolic donor + H2O2 = 2 a phenolic radical donor + 2 H2O</text>
        <dbReference type="Rhea" id="RHEA:56136"/>
        <dbReference type="ChEBI" id="CHEBI:15377"/>
        <dbReference type="ChEBI" id="CHEBI:16240"/>
        <dbReference type="ChEBI" id="CHEBI:139520"/>
        <dbReference type="ChEBI" id="CHEBI:139521"/>
        <dbReference type="EC" id="1.11.1.7"/>
    </reaction>
</comment>
<dbReference type="GO" id="GO:0020037">
    <property type="term" value="F:heme binding"/>
    <property type="evidence" value="ECO:0007669"/>
    <property type="project" value="InterPro"/>
</dbReference>
<evidence type="ECO:0000256" key="1">
    <source>
        <dbReference type="ARBA" id="ARBA00000189"/>
    </source>
</evidence>
<dbReference type="GO" id="GO:0140825">
    <property type="term" value="F:lactoperoxidase activity"/>
    <property type="evidence" value="ECO:0007669"/>
    <property type="project" value="UniProtKB-EC"/>
</dbReference>
<keyword evidence="7" id="KW-0408">Iron</keyword>
<keyword evidence="4" id="KW-0349">Heme</keyword>
<evidence type="ECO:0000259" key="12">
    <source>
        <dbReference type="PROSITE" id="PS50873"/>
    </source>
</evidence>
<keyword evidence="3" id="KW-0575">Peroxidase</keyword>